<sequence length="98" mass="10992">MKLSVTCDVTLKTVSSLKKTVKELINEKFINMVFDLSGARYVDSSGLGFFIGTLKTLKEKHGALHITGLNEHVKGLFNLINLTNIFEIFEEPKDSVKF</sequence>
<gene>
    <name evidence="2" type="ORF">A2008_07710</name>
</gene>
<feature type="domain" description="STAS" evidence="1">
    <location>
        <begin position="1"/>
        <end position="98"/>
    </location>
</feature>
<dbReference type="PANTHER" id="PTHR33495">
    <property type="entry name" value="ANTI-SIGMA FACTOR ANTAGONIST TM_1081-RELATED-RELATED"/>
    <property type="match status" value="1"/>
</dbReference>
<evidence type="ECO:0000259" key="1">
    <source>
        <dbReference type="PROSITE" id="PS50801"/>
    </source>
</evidence>
<dbReference type="InterPro" id="IPR036513">
    <property type="entry name" value="STAS_dom_sf"/>
</dbReference>
<dbReference type="CDD" id="cd07043">
    <property type="entry name" value="STAS_anti-anti-sigma_factors"/>
    <property type="match status" value="1"/>
</dbReference>
<dbReference type="PANTHER" id="PTHR33495:SF2">
    <property type="entry name" value="ANTI-SIGMA FACTOR ANTAGONIST TM_1081-RELATED"/>
    <property type="match status" value="1"/>
</dbReference>
<dbReference type="STRING" id="1817813.A2008_07710"/>
<dbReference type="Gene3D" id="3.30.750.24">
    <property type="entry name" value="STAS domain"/>
    <property type="match status" value="1"/>
</dbReference>
<dbReference type="GO" id="GO:0043856">
    <property type="term" value="F:anti-sigma factor antagonist activity"/>
    <property type="evidence" value="ECO:0007669"/>
    <property type="project" value="TreeGrafter"/>
</dbReference>
<reference evidence="2 3" key="1">
    <citation type="journal article" date="2016" name="Nat. Commun.">
        <title>Thousands of microbial genomes shed light on interconnected biogeochemical processes in an aquifer system.</title>
        <authorList>
            <person name="Anantharaman K."/>
            <person name="Brown C.T."/>
            <person name="Hug L.A."/>
            <person name="Sharon I."/>
            <person name="Castelle C.J."/>
            <person name="Probst A.J."/>
            <person name="Thomas B.C."/>
            <person name="Singh A."/>
            <person name="Wilkins M.J."/>
            <person name="Karaoz U."/>
            <person name="Brodie E.L."/>
            <person name="Williams K.H."/>
            <person name="Hubbard S.S."/>
            <person name="Banfield J.F."/>
        </authorList>
    </citation>
    <scope>NUCLEOTIDE SEQUENCE [LARGE SCALE GENOMIC DNA]</scope>
</reference>
<organism evidence="2 3">
    <name type="scientific">Candidatus Wallbacteria bacterium GWC2_49_35</name>
    <dbReference type="NCBI Taxonomy" id="1817813"/>
    <lineage>
        <taxon>Bacteria</taxon>
        <taxon>Candidatus Walliibacteriota</taxon>
    </lineage>
</organism>
<dbReference type="InterPro" id="IPR002645">
    <property type="entry name" value="STAS_dom"/>
</dbReference>
<dbReference type="Proteomes" id="UP000178735">
    <property type="component" value="Unassembled WGS sequence"/>
</dbReference>
<dbReference type="Pfam" id="PF01740">
    <property type="entry name" value="STAS"/>
    <property type="match status" value="1"/>
</dbReference>
<dbReference type="EMBL" id="MGFH01000086">
    <property type="protein sequence ID" value="OGM05978.1"/>
    <property type="molecule type" value="Genomic_DNA"/>
</dbReference>
<evidence type="ECO:0000313" key="2">
    <source>
        <dbReference type="EMBL" id="OGM05978.1"/>
    </source>
</evidence>
<evidence type="ECO:0000313" key="3">
    <source>
        <dbReference type="Proteomes" id="UP000178735"/>
    </source>
</evidence>
<comment type="caution">
    <text evidence="2">The sequence shown here is derived from an EMBL/GenBank/DDBJ whole genome shotgun (WGS) entry which is preliminary data.</text>
</comment>
<accession>A0A1F7WUX7</accession>
<proteinExistence type="predicted"/>
<protein>
    <recommendedName>
        <fullName evidence="1">STAS domain-containing protein</fullName>
    </recommendedName>
</protein>
<dbReference type="SUPFAM" id="SSF52091">
    <property type="entry name" value="SpoIIaa-like"/>
    <property type="match status" value="1"/>
</dbReference>
<dbReference type="PROSITE" id="PS50801">
    <property type="entry name" value="STAS"/>
    <property type="match status" value="1"/>
</dbReference>
<name>A0A1F7WUX7_9BACT</name>
<dbReference type="AlphaFoldDB" id="A0A1F7WUX7"/>